<keyword evidence="3" id="KW-1185">Reference proteome</keyword>
<sequence length="73" mass="8210">MAAISDATVIVEASDTSGTLHQAAECQRLGRWLFIMKSVVDDPRLTWPSKFLGHEKTHILENTHDIVERIDHA</sequence>
<protein>
    <recommendedName>
        <fullName evidence="1">Smf/DprA SLOG domain-containing protein</fullName>
    </recommendedName>
</protein>
<evidence type="ECO:0000259" key="1">
    <source>
        <dbReference type="Pfam" id="PF02481"/>
    </source>
</evidence>
<dbReference type="STRING" id="1120919.GCA_000429165_02832"/>
<dbReference type="GO" id="GO:0009294">
    <property type="term" value="P:DNA-mediated transformation"/>
    <property type="evidence" value="ECO:0007669"/>
    <property type="project" value="InterPro"/>
</dbReference>
<proteinExistence type="predicted"/>
<comment type="caution">
    <text evidence="2">The sequence shown here is derived from an EMBL/GenBank/DDBJ whole genome shotgun (WGS) entry which is preliminary data.</text>
</comment>
<gene>
    <name evidence="2" type="ORF">ANI02nite_27250</name>
</gene>
<dbReference type="EMBL" id="BJYF01000021">
    <property type="protein sequence ID" value="GEN60841.1"/>
    <property type="molecule type" value="Genomic_DNA"/>
</dbReference>
<dbReference type="InterPro" id="IPR057666">
    <property type="entry name" value="DrpA_SLOG"/>
</dbReference>
<name>A0A511XD80_9PROT</name>
<feature type="domain" description="Smf/DprA SLOG" evidence="1">
    <location>
        <begin position="1"/>
        <end position="70"/>
    </location>
</feature>
<dbReference type="AlphaFoldDB" id="A0A511XD80"/>
<evidence type="ECO:0000313" key="2">
    <source>
        <dbReference type="EMBL" id="GEN60841.1"/>
    </source>
</evidence>
<dbReference type="Proteomes" id="UP000321635">
    <property type="component" value="Unassembled WGS sequence"/>
</dbReference>
<evidence type="ECO:0000313" key="3">
    <source>
        <dbReference type="Proteomes" id="UP000321635"/>
    </source>
</evidence>
<organism evidence="2 3">
    <name type="scientific">Acetobacter nitrogenifigens DSM 23921 = NBRC 105050</name>
    <dbReference type="NCBI Taxonomy" id="1120919"/>
    <lineage>
        <taxon>Bacteria</taxon>
        <taxon>Pseudomonadati</taxon>
        <taxon>Pseudomonadota</taxon>
        <taxon>Alphaproteobacteria</taxon>
        <taxon>Acetobacterales</taxon>
        <taxon>Acetobacteraceae</taxon>
        <taxon>Acetobacter</taxon>
    </lineage>
</organism>
<dbReference type="Pfam" id="PF02481">
    <property type="entry name" value="DNA_processg_A"/>
    <property type="match status" value="1"/>
</dbReference>
<accession>A0A511XD80</accession>
<dbReference type="Gene3D" id="3.40.50.450">
    <property type="match status" value="1"/>
</dbReference>
<reference evidence="2 3" key="1">
    <citation type="submission" date="2019-07" db="EMBL/GenBank/DDBJ databases">
        <title>Whole genome shotgun sequence of Acetobacter nitrogenifigens NBRC 105050.</title>
        <authorList>
            <person name="Hosoyama A."/>
            <person name="Uohara A."/>
            <person name="Ohji S."/>
            <person name="Ichikawa N."/>
        </authorList>
    </citation>
    <scope>NUCLEOTIDE SEQUENCE [LARGE SCALE GENOMIC DNA]</scope>
    <source>
        <strain evidence="2 3">NBRC 105050</strain>
    </source>
</reference>